<reference evidence="4 5" key="1">
    <citation type="submission" date="2020-08" db="EMBL/GenBank/DDBJ databases">
        <title>Genomic Encyclopedia of Type Strains, Phase IV (KMG-IV): sequencing the most valuable type-strain genomes for metagenomic binning, comparative biology and taxonomic classification.</title>
        <authorList>
            <person name="Goeker M."/>
        </authorList>
    </citation>
    <scope>NUCLEOTIDE SEQUENCE [LARGE SCALE GENOMIC DNA]</scope>
    <source>
        <strain evidence="4 5">DSM 26944</strain>
    </source>
</reference>
<dbReference type="EMBL" id="JACIJG010000006">
    <property type="protein sequence ID" value="MBB5702175.1"/>
    <property type="molecule type" value="Genomic_DNA"/>
</dbReference>
<keyword evidence="2" id="KW-0012">Acyltransferase</keyword>
<dbReference type="CDD" id="cd04301">
    <property type="entry name" value="NAT_SF"/>
    <property type="match status" value="1"/>
</dbReference>
<dbReference type="PANTHER" id="PTHR10545">
    <property type="entry name" value="DIAMINE N-ACETYLTRANSFERASE"/>
    <property type="match status" value="1"/>
</dbReference>
<comment type="caution">
    <text evidence="4">The sequence shown here is derived from an EMBL/GenBank/DDBJ whole genome shotgun (WGS) entry which is preliminary data.</text>
</comment>
<sequence length="175" mass="19272">MPKITLDSKTGIAVRLGELADAERIHEAIRTMGAGLGAADKISSTVEDFRRYGFGPNAAFTSLIAEVDDTFAGLALFFPIFSTWLGKPGVYVQDLYVDEAFRGRGIGEVLLRHVASWSVARGGVYLRLAVDRDNVAAQRFYQRLGIGWIEADRDHGAYDDAFARLARINKTRESS</sequence>
<dbReference type="PANTHER" id="PTHR10545:SF29">
    <property type="entry name" value="GH14572P-RELATED"/>
    <property type="match status" value="1"/>
</dbReference>
<dbReference type="GO" id="GO:0008080">
    <property type="term" value="F:N-acetyltransferase activity"/>
    <property type="evidence" value="ECO:0007669"/>
    <property type="project" value="UniProtKB-ARBA"/>
</dbReference>
<feature type="domain" description="N-acetyltransferase" evidence="3">
    <location>
        <begin position="12"/>
        <end position="171"/>
    </location>
</feature>
<evidence type="ECO:0000313" key="4">
    <source>
        <dbReference type="EMBL" id="MBB5702175.1"/>
    </source>
</evidence>
<protein>
    <submittedName>
        <fullName evidence="4">GNAT superfamily N-acetyltransferase</fullName>
    </submittedName>
</protein>
<proteinExistence type="predicted"/>
<dbReference type="InterPro" id="IPR000182">
    <property type="entry name" value="GNAT_dom"/>
</dbReference>
<evidence type="ECO:0000313" key="5">
    <source>
        <dbReference type="Proteomes" id="UP000555546"/>
    </source>
</evidence>
<evidence type="ECO:0000259" key="3">
    <source>
        <dbReference type="PROSITE" id="PS51186"/>
    </source>
</evidence>
<dbReference type="PROSITE" id="PS51186">
    <property type="entry name" value="GNAT"/>
    <property type="match status" value="1"/>
</dbReference>
<dbReference type="InterPro" id="IPR051016">
    <property type="entry name" value="Diverse_Substrate_AcTransf"/>
</dbReference>
<dbReference type="AlphaFoldDB" id="A0A7W9AX18"/>
<dbReference type="RefSeq" id="WP_183651495.1">
    <property type="nucleotide sequence ID" value="NZ_JACIJG010000006.1"/>
</dbReference>
<accession>A0A7W9AX18</accession>
<dbReference type="Gene3D" id="3.40.630.30">
    <property type="match status" value="1"/>
</dbReference>
<dbReference type="SUPFAM" id="SSF55729">
    <property type="entry name" value="Acyl-CoA N-acyltransferases (Nat)"/>
    <property type="match status" value="1"/>
</dbReference>
<evidence type="ECO:0000256" key="2">
    <source>
        <dbReference type="ARBA" id="ARBA00023315"/>
    </source>
</evidence>
<name>A0A7W9AX18_9HYPH</name>
<keyword evidence="1 4" id="KW-0808">Transferase</keyword>
<gene>
    <name evidence="4" type="ORF">FHS76_002050</name>
</gene>
<dbReference type="Proteomes" id="UP000555546">
    <property type="component" value="Unassembled WGS sequence"/>
</dbReference>
<evidence type="ECO:0000256" key="1">
    <source>
        <dbReference type="ARBA" id="ARBA00022679"/>
    </source>
</evidence>
<dbReference type="Pfam" id="PF00583">
    <property type="entry name" value="Acetyltransf_1"/>
    <property type="match status" value="1"/>
</dbReference>
<dbReference type="InterPro" id="IPR016181">
    <property type="entry name" value="Acyl_CoA_acyltransferase"/>
</dbReference>
<keyword evidence="5" id="KW-1185">Reference proteome</keyword>
<organism evidence="4 5">
    <name type="scientific">Brucella daejeonensis</name>
    <dbReference type="NCBI Taxonomy" id="659015"/>
    <lineage>
        <taxon>Bacteria</taxon>
        <taxon>Pseudomonadati</taxon>
        <taxon>Pseudomonadota</taxon>
        <taxon>Alphaproteobacteria</taxon>
        <taxon>Hyphomicrobiales</taxon>
        <taxon>Brucellaceae</taxon>
        <taxon>Brucella/Ochrobactrum group</taxon>
        <taxon>Brucella</taxon>
    </lineage>
</organism>